<dbReference type="FunCoup" id="K5XT93">
    <property type="interactions" value="407"/>
</dbReference>
<dbReference type="PANTHER" id="PTHR19855:SF11">
    <property type="entry name" value="RIBOSOME BIOGENESIS PROTEIN WDR12"/>
    <property type="match status" value="1"/>
</dbReference>
<protein>
    <recommendedName>
        <fullName evidence="7">NLE domain-containing protein</fullName>
    </recommendedName>
</protein>
<dbReference type="InterPro" id="IPR012972">
    <property type="entry name" value="NLE"/>
</dbReference>
<reference evidence="9" key="1">
    <citation type="journal article" date="2012" name="Proc. Natl. Acad. Sci. U.S.A.">
        <title>Genome sequence of the button mushroom Agaricus bisporus reveals mechanisms governing adaptation to a humic-rich ecological niche.</title>
        <authorList>
            <person name="Morin E."/>
            <person name="Kohler A."/>
            <person name="Baker A.R."/>
            <person name="Foulongne-Oriol M."/>
            <person name="Lombard V."/>
            <person name="Nagy L.G."/>
            <person name="Ohm R.A."/>
            <person name="Patyshakuliyeva A."/>
            <person name="Brun A."/>
            <person name="Aerts A.L."/>
            <person name="Bailey A.M."/>
            <person name="Billette C."/>
            <person name="Coutinho P.M."/>
            <person name="Deakin G."/>
            <person name="Doddapaneni H."/>
            <person name="Floudas D."/>
            <person name="Grimwood J."/>
            <person name="Hilden K."/>
            <person name="Kuees U."/>
            <person name="LaButti K.M."/>
            <person name="Lapidus A."/>
            <person name="Lindquist E.A."/>
            <person name="Lucas S.M."/>
            <person name="Murat C."/>
            <person name="Riley R.W."/>
            <person name="Salamov A.A."/>
            <person name="Schmutz J."/>
            <person name="Subramanian V."/>
            <person name="Woesten H.A.B."/>
            <person name="Xu J."/>
            <person name="Eastwood D.C."/>
            <person name="Foster G.D."/>
            <person name="Sonnenberg A.S."/>
            <person name="Cullen D."/>
            <person name="de Vries R.P."/>
            <person name="Lundell T."/>
            <person name="Hibbett D.S."/>
            <person name="Henrissat B."/>
            <person name="Burton K.S."/>
            <person name="Kerrigan R.W."/>
            <person name="Challen M.P."/>
            <person name="Grigoriev I.V."/>
            <person name="Martin F."/>
        </authorList>
    </citation>
    <scope>NUCLEOTIDE SEQUENCE [LARGE SCALE GENOMIC DNA]</scope>
    <source>
        <strain evidence="9">JB137-S8 / ATCC MYA-4627 / FGSC 10392</strain>
    </source>
</reference>
<dbReference type="OrthoDB" id="10251381at2759"/>
<evidence type="ECO:0000313" key="9">
    <source>
        <dbReference type="Proteomes" id="UP000008493"/>
    </source>
</evidence>
<dbReference type="InterPro" id="IPR020472">
    <property type="entry name" value="WD40_PAC1"/>
</dbReference>
<dbReference type="AlphaFoldDB" id="K5XT93"/>
<dbReference type="KEGG" id="abp:AGABI1DRAFT121379"/>
<feature type="repeat" description="WD" evidence="5">
    <location>
        <begin position="265"/>
        <end position="308"/>
    </location>
</feature>
<name>K5XT93_AGABU</name>
<feature type="domain" description="NLE" evidence="7">
    <location>
        <begin position="7"/>
        <end position="65"/>
    </location>
</feature>
<evidence type="ECO:0000256" key="6">
    <source>
        <dbReference type="SAM" id="MobiDB-lite"/>
    </source>
</evidence>
<dbReference type="InterPro" id="IPR001680">
    <property type="entry name" value="WD40_rpt"/>
</dbReference>
<dbReference type="InParanoid" id="K5XT93"/>
<dbReference type="Pfam" id="PF00400">
    <property type="entry name" value="WD40"/>
    <property type="match status" value="4"/>
</dbReference>
<keyword evidence="2 5" id="KW-0853">WD repeat</keyword>
<dbReference type="STRING" id="597362.K5XT93"/>
<keyword evidence="9" id="KW-1185">Reference proteome</keyword>
<sequence length="439" mass="47861">MSSQQPVTLTTHTAYPLPTQKYLIPTSWKRYHLSQLVNKALSLSQPIPFDFIIRDQILKTSLGEWCSENNVGEEETIEIEYVESVLPPQKMSDFPHDDWVSSIICDIQGCLITAAYDGHIRAFDYSKNMLASAPVHSAPITSCTIVPSTTTGDTLTIASTSHDLTASLSHFKISPSSTPSSNTPGTILATLHLHTSPLSSISSNTSGTHLLTSSWDGLIGLWDTTIPIIDEVPNINDDDGHEKKKKKRKTENEIKPRRKAPINVLKSHSGRVSKVVFGETINSDIAYSCGFDSTIRIWDIQNGVSTHTITAAEKPFLDLAISPDGRHALSTSTDRTLTLYDLHSKSTPQSTSFLHPSTPSCLSLSTNANQVVTGAYDGIARIWDLRSTKDAMTSFKIGGSDEGGGVMKKILDVDWKRGVVGVAGEGGVEVWRVGEEARK</sequence>
<dbReference type="RefSeq" id="XP_007330937.1">
    <property type="nucleotide sequence ID" value="XM_007330875.1"/>
</dbReference>
<evidence type="ECO:0000256" key="3">
    <source>
        <dbReference type="ARBA" id="ARBA00022737"/>
    </source>
</evidence>
<organism evidence="8 9">
    <name type="scientific">Agaricus bisporus var. burnettii (strain JB137-S8 / ATCC MYA-4627 / FGSC 10392)</name>
    <name type="common">White button mushroom</name>
    <dbReference type="NCBI Taxonomy" id="597362"/>
    <lineage>
        <taxon>Eukaryota</taxon>
        <taxon>Fungi</taxon>
        <taxon>Dikarya</taxon>
        <taxon>Basidiomycota</taxon>
        <taxon>Agaricomycotina</taxon>
        <taxon>Agaricomycetes</taxon>
        <taxon>Agaricomycetidae</taxon>
        <taxon>Agaricales</taxon>
        <taxon>Agaricineae</taxon>
        <taxon>Agaricaceae</taxon>
        <taxon>Agaricus</taxon>
    </lineage>
</organism>
<feature type="region of interest" description="Disordered" evidence="6">
    <location>
        <begin position="232"/>
        <end position="258"/>
    </location>
</feature>
<dbReference type="PROSITE" id="PS00678">
    <property type="entry name" value="WD_REPEATS_1"/>
    <property type="match status" value="2"/>
</dbReference>
<dbReference type="SUPFAM" id="SSF50978">
    <property type="entry name" value="WD40 repeat-like"/>
    <property type="match status" value="1"/>
</dbReference>
<dbReference type="PRINTS" id="PR00320">
    <property type="entry name" value="GPROTEINBRPT"/>
</dbReference>
<evidence type="ECO:0000256" key="2">
    <source>
        <dbReference type="ARBA" id="ARBA00022574"/>
    </source>
</evidence>
<dbReference type="HOGENOM" id="CLU_000288_57_0_1"/>
<dbReference type="GO" id="GO:0005730">
    <property type="term" value="C:nucleolus"/>
    <property type="evidence" value="ECO:0007669"/>
    <property type="project" value="UniProtKB-SubCell"/>
</dbReference>
<keyword evidence="3" id="KW-0677">Repeat</keyword>
<dbReference type="Proteomes" id="UP000008493">
    <property type="component" value="Unassembled WGS sequence"/>
</dbReference>
<evidence type="ECO:0000256" key="5">
    <source>
        <dbReference type="PROSITE-ProRule" id="PRU00221"/>
    </source>
</evidence>
<evidence type="ECO:0000256" key="1">
    <source>
        <dbReference type="ARBA" id="ARBA00004604"/>
    </source>
</evidence>
<feature type="repeat" description="WD" evidence="5">
    <location>
        <begin position="191"/>
        <end position="223"/>
    </location>
</feature>
<gene>
    <name evidence="8" type="ORF">AGABI1DRAFT_121379</name>
</gene>
<comment type="subcellular location">
    <subcellularLocation>
        <location evidence="1">Nucleus</location>
        <location evidence="1">Nucleolus</location>
    </subcellularLocation>
</comment>
<dbReference type="InterPro" id="IPR019775">
    <property type="entry name" value="WD40_repeat_CS"/>
</dbReference>
<evidence type="ECO:0000313" key="8">
    <source>
        <dbReference type="EMBL" id="EKM78230.1"/>
    </source>
</evidence>
<evidence type="ECO:0000259" key="7">
    <source>
        <dbReference type="Pfam" id="PF08154"/>
    </source>
</evidence>
<keyword evidence="4" id="KW-0539">Nucleus</keyword>
<accession>K5XT93</accession>
<proteinExistence type="predicted"/>
<feature type="repeat" description="WD" evidence="5">
    <location>
        <begin position="309"/>
        <end position="350"/>
    </location>
</feature>
<feature type="repeat" description="WD" evidence="5">
    <location>
        <begin position="355"/>
        <end position="393"/>
    </location>
</feature>
<dbReference type="Pfam" id="PF08154">
    <property type="entry name" value="NLE"/>
    <property type="match status" value="1"/>
</dbReference>
<dbReference type="OMA" id="DHKYVEF"/>
<dbReference type="Gene3D" id="2.130.10.10">
    <property type="entry name" value="YVTN repeat-like/Quinoprotein amine dehydrogenase"/>
    <property type="match status" value="1"/>
</dbReference>
<dbReference type="eggNOG" id="KOG0313">
    <property type="taxonomic scope" value="Eukaryota"/>
</dbReference>
<dbReference type="PROSITE" id="PS50294">
    <property type="entry name" value="WD_REPEATS_REGION"/>
    <property type="match status" value="3"/>
</dbReference>
<dbReference type="SMART" id="SM00320">
    <property type="entry name" value="WD40"/>
    <property type="match status" value="6"/>
</dbReference>
<dbReference type="PROSITE" id="PS50082">
    <property type="entry name" value="WD_REPEATS_2"/>
    <property type="match status" value="4"/>
</dbReference>
<dbReference type="PANTHER" id="PTHR19855">
    <property type="entry name" value="WD40 REPEAT PROTEIN 12, 37"/>
    <property type="match status" value="1"/>
</dbReference>
<dbReference type="EMBL" id="JH971392">
    <property type="protein sequence ID" value="EKM78230.1"/>
    <property type="molecule type" value="Genomic_DNA"/>
</dbReference>
<evidence type="ECO:0000256" key="4">
    <source>
        <dbReference type="ARBA" id="ARBA00023242"/>
    </source>
</evidence>
<dbReference type="GeneID" id="18825770"/>
<dbReference type="InterPro" id="IPR015943">
    <property type="entry name" value="WD40/YVTN_repeat-like_dom_sf"/>
</dbReference>
<dbReference type="InterPro" id="IPR036322">
    <property type="entry name" value="WD40_repeat_dom_sf"/>
</dbReference>